<organism evidence="2 3">
    <name type="scientific">Conexibacter arvalis</name>
    <dbReference type="NCBI Taxonomy" id="912552"/>
    <lineage>
        <taxon>Bacteria</taxon>
        <taxon>Bacillati</taxon>
        <taxon>Actinomycetota</taxon>
        <taxon>Thermoleophilia</taxon>
        <taxon>Solirubrobacterales</taxon>
        <taxon>Conexibacteraceae</taxon>
        <taxon>Conexibacter</taxon>
    </lineage>
</organism>
<dbReference type="EMBL" id="JACHNU010000001">
    <property type="protein sequence ID" value="MBB4660645.1"/>
    <property type="molecule type" value="Genomic_DNA"/>
</dbReference>
<dbReference type="RefSeq" id="WP_183338149.1">
    <property type="nucleotide sequence ID" value="NZ_JACHNU010000001.1"/>
</dbReference>
<dbReference type="SUPFAM" id="SSF52096">
    <property type="entry name" value="ClpP/crotonase"/>
    <property type="match status" value="1"/>
</dbReference>
<protein>
    <submittedName>
        <fullName evidence="2">Enoyl-CoA hydratase/carnithine racemase</fullName>
    </submittedName>
</protein>
<proteinExistence type="inferred from homology"/>
<reference evidence="2 3" key="1">
    <citation type="submission" date="2020-08" db="EMBL/GenBank/DDBJ databases">
        <title>Genomic Encyclopedia of Archaeal and Bacterial Type Strains, Phase II (KMG-II): from individual species to whole genera.</title>
        <authorList>
            <person name="Goeker M."/>
        </authorList>
    </citation>
    <scope>NUCLEOTIDE SEQUENCE [LARGE SCALE GENOMIC DNA]</scope>
    <source>
        <strain evidence="2 3">DSM 23288</strain>
    </source>
</reference>
<sequence>MDEVLIEERRGGELRLTLNRPERLNAIDHALGMALLGALDRATDDPEVRVVVLAGADGAFCAGDDLSSLERSLDGEYRDAPFFHGTRDTIYTRIVHAIYQCPKPVLAALGGVCAGAGTEIACAADIRLAAERARIGSRLVRIGQVGNAIALPRVVGPARAAEIYMTGRLVCSAEALRIGLVHEVLADDALDARVDELAAQLAASATKAIGFYKQLLLRTWGESPAVGLRMQDDAHRATVTEIEDGAEGVRAFAEGRPPRFTGR</sequence>
<gene>
    <name evidence="2" type="ORF">BDZ31_000218</name>
</gene>
<dbReference type="InterPro" id="IPR014748">
    <property type="entry name" value="Enoyl-CoA_hydra_C"/>
</dbReference>
<comment type="similarity">
    <text evidence="1">Belongs to the enoyl-CoA hydratase/isomerase family.</text>
</comment>
<dbReference type="InterPro" id="IPR029045">
    <property type="entry name" value="ClpP/crotonase-like_dom_sf"/>
</dbReference>
<accession>A0A840I8J4</accession>
<comment type="caution">
    <text evidence="2">The sequence shown here is derived from an EMBL/GenBank/DDBJ whole genome shotgun (WGS) entry which is preliminary data.</text>
</comment>
<dbReference type="Proteomes" id="UP000585272">
    <property type="component" value="Unassembled WGS sequence"/>
</dbReference>
<dbReference type="AlphaFoldDB" id="A0A840I8J4"/>
<dbReference type="CDD" id="cd06558">
    <property type="entry name" value="crotonase-like"/>
    <property type="match status" value="1"/>
</dbReference>
<evidence type="ECO:0000313" key="2">
    <source>
        <dbReference type="EMBL" id="MBB4660645.1"/>
    </source>
</evidence>
<dbReference type="PANTHER" id="PTHR43802">
    <property type="entry name" value="ENOYL-COA HYDRATASE"/>
    <property type="match status" value="1"/>
</dbReference>
<dbReference type="GO" id="GO:0003824">
    <property type="term" value="F:catalytic activity"/>
    <property type="evidence" value="ECO:0007669"/>
    <property type="project" value="UniProtKB-ARBA"/>
</dbReference>
<dbReference type="Gene3D" id="1.10.12.10">
    <property type="entry name" value="Lyase 2-enoyl-coa Hydratase, Chain A, domain 2"/>
    <property type="match status" value="1"/>
</dbReference>
<dbReference type="Gene3D" id="3.90.226.10">
    <property type="entry name" value="2-enoyl-CoA Hydratase, Chain A, domain 1"/>
    <property type="match status" value="1"/>
</dbReference>
<name>A0A840I8J4_9ACTN</name>
<dbReference type="PANTHER" id="PTHR43802:SF1">
    <property type="entry name" value="IP11341P-RELATED"/>
    <property type="match status" value="1"/>
</dbReference>
<evidence type="ECO:0000256" key="1">
    <source>
        <dbReference type="ARBA" id="ARBA00005254"/>
    </source>
</evidence>
<evidence type="ECO:0000313" key="3">
    <source>
        <dbReference type="Proteomes" id="UP000585272"/>
    </source>
</evidence>
<dbReference type="InterPro" id="IPR001753">
    <property type="entry name" value="Enoyl-CoA_hydra/iso"/>
</dbReference>
<dbReference type="Pfam" id="PF00378">
    <property type="entry name" value="ECH_1"/>
    <property type="match status" value="1"/>
</dbReference>
<keyword evidence="3" id="KW-1185">Reference proteome</keyword>